<evidence type="ECO:0000256" key="11">
    <source>
        <dbReference type="ARBA" id="ARBA00022840"/>
    </source>
</evidence>
<dbReference type="PANTHER" id="PTHR43395">
    <property type="entry name" value="SENSOR HISTIDINE KINASE CHEA"/>
    <property type="match status" value="1"/>
</dbReference>
<evidence type="ECO:0000313" key="19">
    <source>
        <dbReference type="EMBL" id="TLS49371.1"/>
    </source>
</evidence>
<evidence type="ECO:0000256" key="10">
    <source>
        <dbReference type="ARBA" id="ARBA00022777"/>
    </source>
</evidence>
<dbReference type="InterPro" id="IPR003594">
    <property type="entry name" value="HATPase_dom"/>
</dbReference>
<dbReference type="InterPro" id="IPR035891">
    <property type="entry name" value="CheY-binding_CheA"/>
</dbReference>
<dbReference type="PROSITE" id="PS50851">
    <property type="entry name" value="CHEW"/>
    <property type="match status" value="1"/>
</dbReference>
<dbReference type="Proteomes" id="UP000309676">
    <property type="component" value="Unassembled WGS sequence"/>
</dbReference>
<dbReference type="EC" id="2.7.13.3" evidence="3"/>
<dbReference type="GO" id="GO:0005737">
    <property type="term" value="C:cytoplasm"/>
    <property type="evidence" value="ECO:0007669"/>
    <property type="project" value="UniProtKB-SubCell"/>
</dbReference>
<dbReference type="Pfam" id="PF01627">
    <property type="entry name" value="Hpt"/>
    <property type="match status" value="1"/>
</dbReference>
<feature type="domain" description="Histidine kinase" evidence="16">
    <location>
        <begin position="277"/>
        <end position="550"/>
    </location>
</feature>
<evidence type="ECO:0000259" key="18">
    <source>
        <dbReference type="PROSITE" id="PS50894"/>
    </source>
</evidence>
<dbReference type="SMART" id="SM01231">
    <property type="entry name" value="H-kinase_dim"/>
    <property type="match status" value="1"/>
</dbReference>
<dbReference type="Pfam" id="PF02895">
    <property type="entry name" value="H-kinase_dim"/>
    <property type="match status" value="1"/>
</dbReference>
<dbReference type="PANTHER" id="PTHR43395:SF10">
    <property type="entry name" value="CHEMOTAXIS PROTEIN CHEA"/>
    <property type="match status" value="1"/>
</dbReference>
<keyword evidence="7 14" id="KW-0597">Phosphoprotein</keyword>
<evidence type="ECO:0000256" key="4">
    <source>
        <dbReference type="ARBA" id="ARBA00021495"/>
    </source>
</evidence>
<dbReference type="SMART" id="SM00260">
    <property type="entry name" value="CheW"/>
    <property type="match status" value="1"/>
</dbReference>
<dbReference type="InterPro" id="IPR051315">
    <property type="entry name" value="Bact_Chemotaxis_CheA"/>
</dbReference>
<dbReference type="GO" id="GO:0005524">
    <property type="term" value="F:ATP binding"/>
    <property type="evidence" value="ECO:0007669"/>
    <property type="project" value="UniProtKB-KW"/>
</dbReference>
<keyword evidence="5" id="KW-0963">Cytoplasm</keyword>
<evidence type="ECO:0000256" key="3">
    <source>
        <dbReference type="ARBA" id="ARBA00012438"/>
    </source>
</evidence>
<accession>A0A5R9G0R7</accession>
<comment type="caution">
    <text evidence="19">The sequence shown here is derived from an EMBL/GenBank/DDBJ whole genome shotgun (WGS) entry which is preliminary data.</text>
</comment>
<dbReference type="PROSITE" id="PS50894">
    <property type="entry name" value="HPT"/>
    <property type="match status" value="1"/>
</dbReference>
<comment type="function">
    <text evidence="13">Involved in the transmission of sensory signals from the chemoreceptors to the flagellar motors. CheA is autophosphorylated; it can transfer its phosphate group to either CheB or CheY.</text>
</comment>
<keyword evidence="10" id="KW-0418">Kinase</keyword>
<evidence type="ECO:0000256" key="12">
    <source>
        <dbReference type="ARBA" id="ARBA00023012"/>
    </source>
</evidence>
<reference evidence="19 20" key="1">
    <citation type="submission" date="2019-05" db="EMBL/GenBank/DDBJ databases">
        <authorList>
            <person name="Narsing Rao M.P."/>
            <person name="Li W.J."/>
        </authorList>
    </citation>
    <scope>NUCLEOTIDE SEQUENCE [LARGE SCALE GENOMIC DNA]</scope>
    <source>
        <strain evidence="19 20">SYSU_K30003</strain>
    </source>
</reference>
<dbReference type="InterPro" id="IPR036061">
    <property type="entry name" value="CheW-like_dom_sf"/>
</dbReference>
<dbReference type="GO" id="GO:0006935">
    <property type="term" value="P:chemotaxis"/>
    <property type="evidence" value="ECO:0007669"/>
    <property type="project" value="UniProtKB-KW"/>
</dbReference>
<dbReference type="CDD" id="cd00088">
    <property type="entry name" value="HPT"/>
    <property type="match status" value="1"/>
</dbReference>
<evidence type="ECO:0000256" key="2">
    <source>
        <dbReference type="ARBA" id="ARBA00004496"/>
    </source>
</evidence>
<dbReference type="InterPro" id="IPR036097">
    <property type="entry name" value="HisK_dim/P_sf"/>
</dbReference>
<dbReference type="Gene3D" id="1.10.287.560">
    <property type="entry name" value="Histidine kinase CheA-like, homodimeric domain"/>
    <property type="match status" value="1"/>
</dbReference>
<dbReference type="SUPFAM" id="SSF47226">
    <property type="entry name" value="Histidine-containing phosphotransfer domain, HPT domain"/>
    <property type="match status" value="1"/>
</dbReference>
<keyword evidence="12" id="KW-0902">Two-component regulatory system</keyword>
<dbReference type="SUPFAM" id="SSF47384">
    <property type="entry name" value="Homodimeric domain of signal transducing histidine kinase"/>
    <property type="match status" value="1"/>
</dbReference>
<dbReference type="EMBL" id="VCIW01000021">
    <property type="protein sequence ID" value="TLS49371.1"/>
    <property type="molecule type" value="Genomic_DNA"/>
</dbReference>
<keyword evidence="20" id="KW-1185">Reference proteome</keyword>
<dbReference type="InterPro" id="IPR037006">
    <property type="entry name" value="CheA-like_homodim_sf"/>
</dbReference>
<dbReference type="PROSITE" id="PS50109">
    <property type="entry name" value="HIS_KIN"/>
    <property type="match status" value="1"/>
</dbReference>
<dbReference type="AlphaFoldDB" id="A0A5R9G0R7"/>
<dbReference type="Gene3D" id="2.30.30.40">
    <property type="entry name" value="SH3 Domains"/>
    <property type="match status" value="1"/>
</dbReference>
<feature type="modified residue" description="Phosphohistidine" evidence="14">
    <location>
        <position position="51"/>
    </location>
</feature>
<dbReference type="Gene3D" id="1.20.120.160">
    <property type="entry name" value="HPT domain"/>
    <property type="match status" value="1"/>
</dbReference>
<dbReference type="InterPro" id="IPR010808">
    <property type="entry name" value="CheA_P2-bd"/>
</dbReference>
<dbReference type="Gene3D" id="3.30.70.1110">
    <property type="entry name" value="Histidine kinase CheA-like, P2 response regulator-binding domain"/>
    <property type="match status" value="1"/>
</dbReference>
<evidence type="ECO:0000256" key="9">
    <source>
        <dbReference type="ARBA" id="ARBA00022741"/>
    </source>
</evidence>
<evidence type="ECO:0000256" key="13">
    <source>
        <dbReference type="ARBA" id="ARBA00035100"/>
    </source>
</evidence>
<dbReference type="SMART" id="SM00073">
    <property type="entry name" value="HPT"/>
    <property type="match status" value="1"/>
</dbReference>
<dbReference type="Pfam" id="PF07194">
    <property type="entry name" value="P2"/>
    <property type="match status" value="1"/>
</dbReference>
<evidence type="ECO:0000256" key="15">
    <source>
        <dbReference type="SAM" id="MobiDB-lite"/>
    </source>
</evidence>
<comment type="catalytic activity">
    <reaction evidence="1">
        <text>ATP + protein L-histidine = ADP + protein N-phospho-L-histidine.</text>
        <dbReference type="EC" id="2.7.13.3"/>
    </reaction>
</comment>
<dbReference type="SMART" id="SM00387">
    <property type="entry name" value="HATPase_c"/>
    <property type="match status" value="1"/>
</dbReference>
<evidence type="ECO:0000313" key="20">
    <source>
        <dbReference type="Proteomes" id="UP000309676"/>
    </source>
</evidence>
<dbReference type="InterPro" id="IPR005467">
    <property type="entry name" value="His_kinase_dom"/>
</dbReference>
<dbReference type="FunFam" id="3.30.565.10:FF:000016">
    <property type="entry name" value="Chemotaxis protein CheA, putative"/>
    <property type="match status" value="1"/>
</dbReference>
<keyword evidence="6" id="KW-0145">Chemotaxis</keyword>
<dbReference type="CDD" id="cd16916">
    <property type="entry name" value="HATPase_CheA-like"/>
    <property type="match status" value="1"/>
</dbReference>
<proteinExistence type="predicted"/>
<gene>
    <name evidence="19" type="ORF">FE782_24955</name>
</gene>
<dbReference type="InterPro" id="IPR004105">
    <property type="entry name" value="CheA-like_dim"/>
</dbReference>
<dbReference type="Pfam" id="PF01584">
    <property type="entry name" value="CheW"/>
    <property type="match status" value="1"/>
</dbReference>
<keyword evidence="8" id="KW-0808">Transferase</keyword>
<organism evidence="19 20">
    <name type="scientific">Paenibacillus antri</name>
    <dbReference type="NCBI Taxonomy" id="2582848"/>
    <lineage>
        <taxon>Bacteria</taxon>
        <taxon>Bacillati</taxon>
        <taxon>Bacillota</taxon>
        <taxon>Bacilli</taxon>
        <taxon>Bacillales</taxon>
        <taxon>Paenibacillaceae</taxon>
        <taxon>Paenibacillus</taxon>
    </lineage>
</organism>
<dbReference type="SUPFAM" id="SSF55874">
    <property type="entry name" value="ATPase domain of HSP90 chaperone/DNA topoisomerase II/histidine kinase"/>
    <property type="match status" value="1"/>
</dbReference>
<dbReference type="InterPro" id="IPR037052">
    <property type="entry name" value="CheA-like_P2_sf"/>
</dbReference>
<dbReference type="GO" id="GO:0000155">
    <property type="term" value="F:phosphorelay sensor kinase activity"/>
    <property type="evidence" value="ECO:0007669"/>
    <property type="project" value="InterPro"/>
</dbReference>
<evidence type="ECO:0000259" key="17">
    <source>
        <dbReference type="PROSITE" id="PS50851"/>
    </source>
</evidence>
<protein>
    <recommendedName>
        <fullName evidence="4">Chemotaxis protein CheA</fullName>
        <ecNumber evidence="3">2.7.13.3</ecNumber>
    </recommendedName>
</protein>
<keyword evidence="11" id="KW-0067">ATP-binding</keyword>
<dbReference type="SUPFAM" id="SSF55052">
    <property type="entry name" value="CheY-binding domain of CheA"/>
    <property type="match status" value="1"/>
</dbReference>
<evidence type="ECO:0000256" key="6">
    <source>
        <dbReference type="ARBA" id="ARBA00022500"/>
    </source>
</evidence>
<name>A0A5R9G0R7_9BACL</name>
<dbReference type="Gene3D" id="3.30.565.10">
    <property type="entry name" value="Histidine kinase-like ATPase, C-terminal domain"/>
    <property type="match status" value="1"/>
</dbReference>
<evidence type="ECO:0000259" key="16">
    <source>
        <dbReference type="PROSITE" id="PS50109"/>
    </source>
</evidence>
<dbReference type="InterPro" id="IPR008207">
    <property type="entry name" value="Sig_transdc_His_kin_Hpt_dom"/>
</dbReference>
<evidence type="ECO:0000256" key="14">
    <source>
        <dbReference type="PROSITE-ProRule" id="PRU00110"/>
    </source>
</evidence>
<feature type="domain" description="CheW-like" evidence="17">
    <location>
        <begin position="552"/>
        <end position="686"/>
    </location>
</feature>
<feature type="region of interest" description="Disordered" evidence="15">
    <location>
        <begin position="266"/>
        <end position="294"/>
    </location>
</feature>
<dbReference type="OrthoDB" id="9803176at2"/>
<dbReference type="SUPFAM" id="SSF50341">
    <property type="entry name" value="CheW-like"/>
    <property type="match status" value="1"/>
</dbReference>
<comment type="subcellular location">
    <subcellularLocation>
        <location evidence="2">Cytoplasm</location>
    </subcellularLocation>
</comment>
<evidence type="ECO:0000256" key="8">
    <source>
        <dbReference type="ARBA" id="ARBA00022679"/>
    </source>
</evidence>
<feature type="domain" description="HPt" evidence="18">
    <location>
        <begin position="3"/>
        <end position="110"/>
    </location>
</feature>
<dbReference type="Pfam" id="PF02518">
    <property type="entry name" value="HATPase_c"/>
    <property type="match status" value="1"/>
</dbReference>
<dbReference type="InterPro" id="IPR002545">
    <property type="entry name" value="CheW-lke_dom"/>
</dbReference>
<evidence type="ECO:0000256" key="5">
    <source>
        <dbReference type="ARBA" id="ARBA00022490"/>
    </source>
</evidence>
<dbReference type="RefSeq" id="WP_138197088.1">
    <property type="nucleotide sequence ID" value="NZ_VCIW01000021.1"/>
</dbReference>
<dbReference type="InterPro" id="IPR036890">
    <property type="entry name" value="HATPase_C_sf"/>
</dbReference>
<dbReference type="PRINTS" id="PR00344">
    <property type="entry name" value="BCTRLSENSOR"/>
</dbReference>
<dbReference type="InterPro" id="IPR036641">
    <property type="entry name" value="HPT_dom_sf"/>
</dbReference>
<keyword evidence="9" id="KW-0547">Nucleotide-binding</keyword>
<evidence type="ECO:0000256" key="7">
    <source>
        <dbReference type="ARBA" id="ARBA00022553"/>
    </source>
</evidence>
<dbReference type="InterPro" id="IPR004358">
    <property type="entry name" value="Sig_transdc_His_kin-like_C"/>
</dbReference>
<evidence type="ECO:0000256" key="1">
    <source>
        <dbReference type="ARBA" id="ARBA00000085"/>
    </source>
</evidence>
<sequence>MMEHGKREPMFEMFLYESNQLIEQLEQTILDVERCGAMTLEQINQIFRVMHTIKGSSAMMMYNHISELTHYAEDLFHYLREHPSAIDDPTSLTDLVLSVSDAMKSELRKIDRGEETKDHFSELVADVRAYIHNLKEQGVGGKTAPSNALRETVERQPQAKLARSDRAEPGTTAYEAVLRFDEDCGMENIRCFTVVHNLKDNADIFGYEPEDIMTNHEGSSERIRRDGFRIAFSSPQGYDELIEFFAGSSYISKVDLTTVAAASETVEAVPEQDARPSADSKTPAPTSAMQAAQESIQSTQSHFLSVNVEKMDKLMDLVGELVISEAMVTEHPELRGLQLDQFLKAARQLKKITGELQDVVMSIRMVPLSATFQKMNRIVRDMSKKLNKDVALHIAGQETEVDKSIIEHLSDPLMHMIRNCVDHGVEAAEERAAAGKPAQGAVWLEARNAGGEVWITIRDDGRGLDKNKILAKAKSNGLLHKAEEEYSEREIYSMIFLPGFSTKEAVTEYSGRGVGMDVANKNIQALGGTIHVESVLGKGTSVVVKIPLTLAIIDGMTIKVGDSRFTVPTGSIRESFRVNDEEIIRDPDGNEMLLIRGRCHKVLRLYERYALRTEVTALDRGVMLMVEYEDEAVCIFADELLGKQQVVVKSLPPILKKINGVSGCTLLGDGSISLILDISGLLQPAA</sequence>
<feature type="compositionally biased region" description="Polar residues" evidence="15">
    <location>
        <begin position="279"/>
        <end position="294"/>
    </location>
</feature>